<organism evidence="16 17">
    <name type="scientific">Amphritea japonica ATCC BAA-1530</name>
    <dbReference type="NCBI Taxonomy" id="1278309"/>
    <lineage>
        <taxon>Bacteria</taxon>
        <taxon>Pseudomonadati</taxon>
        <taxon>Pseudomonadota</taxon>
        <taxon>Gammaproteobacteria</taxon>
        <taxon>Oceanospirillales</taxon>
        <taxon>Oceanospirillaceae</taxon>
        <taxon>Amphritea</taxon>
    </lineage>
</organism>
<dbReference type="GO" id="GO:0043952">
    <property type="term" value="P:protein transport by the Sec complex"/>
    <property type="evidence" value="ECO:0007669"/>
    <property type="project" value="UniProtKB-UniRule"/>
</dbReference>
<feature type="transmembrane region" description="Helical" evidence="11">
    <location>
        <begin position="581"/>
        <end position="605"/>
    </location>
</feature>
<keyword evidence="17" id="KW-1185">Reference proteome</keyword>
<feature type="domain" description="Protein export membrane protein SecD/SecF C-terminal" evidence="12">
    <location>
        <begin position="441"/>
        <end position="605"/>
    </location>
</feature>
<dbReference type="FunFam" id="3.30.1360.200:FF:000001">
    <property type="entry name" value="Protein translocase subunit SecD"/>
    <property type="match status" value="1"/>
</dbReference>
<comment type="caution">
    <text evidence="11">Lacks conserved residue(s) required for the propagation of feature annotation.</text>
</comment>
<comment type="function">
    <text evidence="11">Part of the Sec protein translocase complex. Interacts with the SecYEG preprotein conducting channel. SecDF uses the proton motive force (PMF) to complete protein translocation after the ATP-dependent function of SecA.</text>
</comment>
<dbReference type="PANTHER" id="PTHR30081:SF1">
    <property type="entry name" value="PROTEIN TRANSLOCASE SUBUNIT SECD"/>
    <property type="match status" value="1"/>
</dbReference>
<dbReference type="NCBIfam" id="TIGR00916">
    <property type="entry name" value="2A0604s01"/>
    <property type="match status" value="1"/>
</dbReference>
<dbReference type="SUPFAM" id="SSF82866">
    <property type="entry name" value="Multidrug efflux transporter AcrB transmembrane domain"/>
    <property type="match status" value="1"/>
</dbReference>
<evidence type="ECO:0000256" key="6">
    <source>
        <dbReference type="ARBA" id="ARBA00022989"/>
    </source>
</evidence>
<evidence type="ECO:0000256" key="10">
    <source>
        <dbReference type="ARBA" id="ARBA00068220"/>
    </source>
</evidence>
<dbReference type="InterPro" id="IPR048631">
    <property type="entry name" value="SecD_1st"/>
</dbReference>
<dbReference type="HAMAP" id="MF_01463_B">
    <property type="entry name" value="SecD_B"/>
    <property type="match status" value="1"/>
</dbReference>
<dbReference type="KEGG" id="ajp:AMJAP_2959"/>
<dbReference type="GO" id="GO:0006605">
    <property type="term" value="P:protein targeting"/>
    <property type="evidence" value="ECO:0007669"/>
    <property type="project" value="UniProtKB-UniRule"/>
</dbReference>
<accession>A0A7R6PNI5</accession>
<keyword evidence="4 11" id="KW-0812">Transmembrane</keyword>
<dbReference type="Pfam" id="PF02355">
    <property type="entry name" value="SecD_SecF_C"/>
    <property type="match status" value="1"/>
</dbReference>
<evidence type="ECO:0000259" key="13">
    <source>
        <dbReference type="Pfam" id="PF13721"/>
    </source>
</evidence>
<keyword evidence="7 11" id="KW-0811">Translocation</keyword>
<dbReference type="RefSeq" id="WP_019623021.1">
    <property type="nucleotide sequence ID" value="NZ_AP014545.1"/>
</dbReference>
<dbReference type="FunFam" id="1.20.1640.10:FF:000004">
    <property type="entry name" value="Protein translocase subunit SecD"/>
    <property type="match status" value="1"/>
</dbReference>
<dbReference type="Gene3D" id="1.20.1640.10">
    <property type="entry name" value="Multidrug efflux transporter AcrB transmembrane domain"/>
    <property type="match status" value="1"/>
</dbReference>
<name>A0A7R6PNI5_9GAMM</name>
<evidence type="ECO:0000256" key="8">
    <source>
        <dbReference type="ARBA" id="ARBA00023136"/>
    </source>
</evidence>
<dbReference type="InterPro" id="IPR001036">
    <property type="entry name" value="Acrflvin-R"/>
</dbReference>
<dbReference type="InterPro" id="IPR027398">
    <property type="entry name" value="SecD-TM"/>
</dbReference>
<dbReference type="Pfam" id="PF07549">
    <property type="entry name" value="Sec_GG"/>
    <property type="match status" value="1"/>
</dbReference>
<dbReference type="InterPro" id="IPR005791">
    <property type="entry name" value="SecD"/>
</dbReference>
<comment type="subcellular location">
    <subcellularLocation>
        <location evidence="1 11">Cell membrane</location>
        <topology evidence="1 11">Multi-pass membrane protein</topology>
    </subcellularLocation>
</comment>
<evidence type="ECO:0000256" key="3">
    <source>
        <dbReference type="ARBA" id="ARBA00022475"/>
    </source>
</evidence>
<keyword evidence="3 11" id="KW-1003">Cell membrane</keyword>
<evidence type="ECO:0000256" key="5">
    <source>
        <dbReference type="ARBA" id="ARBA00022927"/>
    </source>
</evidence>
<dbReference type="Pfam" id="PF22599">
    <property type="entry name" value="SecDF_P1_head"/>
    <property type="match status" value="1"/>
</dbReference>
<feature type="domain" description="SecDF P1 head subdomain" evidence="15">
    <location>
        <begin position="309"/>
        <end position="436"/>
    </location>
</feature>
<evidence type="ECO:0000256" key="7">
    <source>
        <dbReference type="ARBA" id="ARBA00023010"/>
    </source>
</evidence>
<evidence type="ECO:0000313" key="17">
    <source>
        <dbReference type="Proteomes" id="UP000595663"/>
    </source>
</evidence>
<feature type="transmembrane region" description="Helical" evidence="11">
    <location>
        <begin position="483"/>
        <end position="504"/>
    </location>
</feature>
<feature type="domain" description="Protein translocase subunit SecDF P1" evidence="14">
    <location>
        <begin position="231"/>
        <end position="288"/>
    </location>
</feature>
<proteinExistence type="inferred from homology"/>
<dbReference type="GO" id="GO:0005886">
    <property type="term" value="C:plasma membrane"/>
    <property type="evidence" value="ECO:0007669"/>
    <property type="project" value="UniProtKB-SubCell"/>
</dbReference>
<evidence type="ECO:0000313" key="16">
    <source>
        <dbReference type="EMBL" id="BBB27545.1"/>
    </source>
</evidence>
<dbReference type="FunFam" id="3.30.70.3400:FF:000003">
    <property type="entry name" value="Preprotein translocase subunit SecD"/>
    <property type="match status" value="1"/>
</dbReference>
<feature type="domain" description="SecD export protein N-terminal TM" evidence="13">
    <location>
        <begin position="2"/>
        <end position="104"/>
    </location>
</feature>
<keyword evidence="2 11" id="KW-0813">Transport</keyword>
<evidence type="ECO:0000256" key="4">
    <source>
        <dbReference type="ARBA" id="ARBA00022692"/>
    </source>
</evidence>
<feature type="transmembrane region" description="Helical" evidence="11">
    <location>
        <begin position="457"/>
        <end position="476"/>
    </location>
</feature>
<dbReference type="Proteomes" id="UP000595663">
    <property type="component" value="Chromosome"/>
</dbReference>
<dbReference type="OrthoDB" id="9805019at2"/>
<dbReference type="InterPro" id="IPR054384">
    <property type="entry name" value="SecDF_P1_head"/>
</dbReference>
<dbReference type="PRINTS" id="PR00702">
    <property type="entry name" value="ACRIFLAVINRP"/>
</dbReference>
<dbReference type="Gene3D" id="3.30.70.3400">
    <property type="match status" value="2"/>
</dbReference>
<dbReference type="Pfam" id="PF13721">
    <property type="entry name" value="SecD-TM1"/>
    <property type="match status" value="1"/>
</dbReference>
<feature type="transmembrane region" description="Helical" evidence="11">
    <location>
        <begin position="510"/>
        <end position="532"/>
    </location>
</feature>
<keyword evidence="6 11" id="KW-1133">Transmembrane helix</keyword>
<sequence>MLNKYPLWKNALIILILLIGGIYAAPNLYPDDYAVQLSGARESNIVNQPLLDQVKQSLTQAQVSFKQDELTDKGGLIRFPDSRTQLEAKEVISRTLGDDYVVALNLAPTTPDWLSSLGAGPMKLGLDLRGGVHFLLEVDMVSAVTQRLDVYVSEIKTKLRTEKLRYRAVTHREDGSLELKFSKSDVRDEALSLLRKDYTEFLIDSEDRENAFYLSINLAESKVREIEDYAIKQNLTTLRNRVNELGVAEPLVQRQGRNRIVVQLPGIQDAAAAKRIIGKTANLEFRLEAKTDASRATTETYPFRDENRRPNKGTLEKDIIITGSSVSNAQSSFDETGQPQVNISLDAKGGQLMNRTTRNAIKRRMAVLFVEHKSRTLYETVDGEQVAKRIPYVEKRIISLATIQSVLGSSFRITGLDSATESSELALLLRAGALAAPIYFVEERTVGPSLGEQNIELGVFSVQIGFVLVLLFMLAYYRVFGVLANIALTLNLVMLLAVMSLLSATLTLPGIAGIVLTVGMAVDANVLIFSRIREELKNGLPAQSAISAGFDRAFTTIFDANITTLLAAVILFAMGSGPVKGFAITLSVGILTSMFTAIMVTRMLVNLTYGGRAVKKLSI</sequence>
<evidence type="ECO:0000259" key="14">
    <source>
        <dbReference type="Pfam" id="PF21760"/>
    </source>
</evidence>
<dbReference type="InterPro" id="IPR022813">
    <property type="entry name" value="SecD/SecF_arch_bac"/>
</dbReference>
<comment type="subunit">
    <text evidence="11">Forms a complex with SecF. Part of the essential Sec protein translocation apparatus which comprises SecA, SecYEG and auxiliary proteins SecDF-YajC and YidC.</text>
</comment>
<keyword evidence="8 11" id="KW-0472">Membrane</keyword>
<dbReference type="InterPro" id="IPR022646">
    <property type="entry name" value="SecD/SecF_CS"/>
</dbReference>
<dbReference type="InterPro" id="IPR055344">
    <property type="entry name" value="SecD_SecF_C_bact"/>
</dbReference>
<evidence type="ECO:0000256" key="11">
    <source>
        <dbReference type="HAMAP-Rule" id="MF_01463"/>
    </source>
</evidence>
<evidence type="ECO:0000256" key="2">
    <source>
        <dbReference type="ARBA" id="ARBA00022448"/>
    </source>
</evidence>
<dbReference type="Gene3D" id="3.30.1360.200">
    <property type="match status" value="1"/>
</dbReference>
<evidence type="ECO:0000259" key="12">
    <source>
        <dbReference type="Pfam" id="PF02355"/>
    </source>
</evidence>
<gene>
    <name evidence="11 16" type="primary">secD</name>
    <name evidence="16" type="ORF">AMJAP_2959</name>
</gene>
<dbReference type="EMBL" id="AP014545">
    <property type="protein sequence ID" value="BBB27545.1"/>
    <property type="molecule type" value="Genomic_DNA"/>
</dbReference>
<evidence type="ECO:0000256" key="1">
    <source>
        <dbReference type="ARBA" id="ARBA00004651"/>
    </source>
</evidence>
<dbReference type="GO" id="GO:0065002">
    <property type="term" value="P:intracellular protein transmembrane transport"/>
    <property type="evidence" value="ECO:0007669"/>
    <property type="project" value="UniProtKB-UniRule"/>
</dbReference>
<dbReference type="Pfam" id="PF21760">
    <property type="entry name" value="SecD_1st"/>
    <property type="match status" value="1"/>
</dbReference>
<feature type="transmembrane region" description="Helical" evidence="11">
    <location>
        <begin position="553"/>
        <end position="575"/>
    </location>
</feature>
<evidence type="ECO:0000256" key="9">
    <source>
        <dbReference type="ARBA" id="ARBA00060774"/>
    </source>
</evidence>
<comment type="similarity">
    <text evidence="9 11">Belongs to the SecD/SecF family. SecD subfamily.</text>
</comment>
<dbReference type="PANTHER" id="PTHR30081">
    <property type="entry name" value="PROTEIN-EXPORT MEMBRANE PROTEIN SEC"/>
    <property type="match status" value="1"/>
</dbReference>
<dbReference type="AlphaFoldDB" id="A0A7R6PNI5"/>
<keyword evidence="5 11" id="KW-0653">Protein transport</keyword>
<protein>
    <recommendedName>
        <fullName evidence="10 11">Protein translocase subunit SecD</fullName>
    </recommendedName>
</protein>
<evidence type="ECO:0000259" key="15">
    <source>
        <dbReference type="Pfam" id="PF22599"/>
    </source>
</evidence>
<dbReference type="InterPro" id="IPR048634">
    <property type="entry name" value="SecD_SecF_C"/>
</dbReference>
<dbReference type="GO" id="GO:0015450">
    <property type="term" value="F:protein-transporting ATPase activity"/>
    <property type="evidence" value="ECO:0007669"/>
    <property type="project" value="InterPro"/>
</dbReference>
<dbReference type="NCBIfam" id="TIGR01129">
    <property type="entry name" value="secD"/>
    <property type="match status" value="1"/>
</dbReference>
<reference evidence="16 17" key="1">
    <citation type="journal article" date="2008" name="Int. J. Syst. Evol. Microbiol.">
        <title>Amphritea japonica sp. nov. and Amphritea balenae sp. nov., isolated from the sediment adjacent to sperm whale carcasses off Kagoshima, Japan.</title>
        <authorList>
            <person name="Miyazaki M."/>
            <person name="Nogi Y."/>
            <person name="Fujiwara Y."/>
            <person name="Kawato M."/>
            <person name="Nagahama T."/>
            <person name="Kubokawa K."/>
            <person name="Horikoshi K."/>
        </authorList>
    </citation>
    <scope>NUCLEOTIDE SEQUENCE [LARGE SCALE GENOMIC DNA]</scope>
    <source>
        <strain evidence="16 17">ATCC BAA-1530</strain>
    </source>
</reference>